<dbReference type="Gene3D" id="2.40.50.140">
    <property type="entry name" value="Nucleic acid-binding proteins"/>
    <property type="match status" value="1"/>
</dbReference>
<feature type="domain" description="Rho RNA-BD" evidence="12">
    <location>
        <begin position="48"/>
        <end position="123"/>
    </location>
</feature>
<dbReference type="InterPro" id="IPR000194">
    <property type="entry name" value="ATPase_F1/V1/A1_a/bsu_nucl-bd"/>
</dbReference>
<keyword evidence="8 9" id="KW-0804">Transcription</keyword>
<dbReference type="GO" id="GO:0005524">
    <property type="term" value="F:ATP binding"/>
    <property type="evidence" value="ECO:0007669"/>
    <property type="project" value="UniProtKB-UniRule"/>
</dbReference>
<dbReference type="InterPro" id="IPR011112">
    <property type="entry name" value="Rho-like_N"/>
</dbReference>
<dbReference type="InterPro" id="IPR041703">
    <property type="entry name" value="Rho_factor_ATP-bd"/>
</dbReference>
<keyword evidence="3 9" id="KW-0378">Hydrolase</keyword>
<dbReference type="NCBIfam" id="TIGR00767">
    <property type="entry name" value="rho"/>
    <property type="match status" value="1"/>
</dbReference>
<evidence type="ECO:0000256" key="5">
    <source>
        <dbReference type="ARBA" id="ARBA00022840"/>
    </source>
</evidence>
<dbReference type="CDD" id="cd01128">
    <property type="entry name" value="rho_factor_C"/>
    <property type="match status" value="1"/>
</dbReference>
<sequence length="418" mass="46608">MKLQELKNKTPTDLLAVAEELEVENASTMRKQELMFAILKMLAAQDIEIIGEGVVEVLQDGFGFLRSANANYLPGPDDIYISPSQIRRFSLKTGDTVEGPIRGPKEGERYFALLKVNTINFDDPEKIRHKVHFDNLTPLYPNERFKMELDVPTSKDLSARVIDLVAPLGKGQRGLIVAPPRTGKTVLLQNIAHSITANHPECYLIVLLIDERPEEVTDMQRSVKGEVVSSTFDEPATRHVQVAEMVIEKAKRLVEHGRDVVILLDSITRLGRAYNTVVPSSGKVLTGGVDANALQRPKRFFGAARNIEEGGSLTIIATALIDTGSRMDEVIFEEFKGTGNSEIVLDRKVADKRIFPAMDILKSGTRKEDLLVPRQDLQKIFVLRRILAPMGTTDAIEFLIDKLKQTKNNGDFFDSMNT</sequence>
<dbReference type="GO" id="GO:0005829">
    <property type="term" value="C:cytosol"/>
    <property type="evidence" value="ECO:0007669"/>
    <property type="project" value="UniProtKB-ARBA"/>
</dbReference>
<dbReference type="EMBL" id="LGAP01000019">
    <property type="protein sequence ID" value="KOF15503.1"/>
    <property type="molecule type" value="Genomic_DNA"/>
</dbReference>
<evidence type="ECO:0000256" key="6">
    <source>
        <dbReference type="ARBA" id="ARBA00022884"/>
    </source>
</evidence>
<dbReference type="HAMAP" id="MF_01884">
    <property type="entry name" value="Rho"/>
    <property type="match status" value="1"/>
</dbReference>
<dbReference type="OrthoDB" id="9805197at2"/>
<comment type="function">
    <text evidence="9">Facilitates transcription termination by a mechanism that involves Rho binding to the nascent RNA, activation of Rho's RNA-dependent ATPase activity, and release of the mRNA from the DNA template.</text>
</comment>
<dbReference type="GO" id="GO:0003723">
    <property type="term" value="F:RNA binding"/>
    <property type="evidence" value="ECO:0007669"/>
    <property type="project" value="UniProtKB-UniRule"/>
</dbReference>
<dbReference type="InterPro" id="IPR011113">
    <property type="entry name" value="Rho_RNA-bd"/>
</dbReference>
<evidence type="ECO:0000256" key="9">
    <source>
        <dbReference type="HAMAP-Rule" id="MF_01884"/>
    </source>
</evidence>
<keyword evidence="5 9" id="KW-0067">ATP-binding</keyword>
<evidence type="ECO:0000313" key="13">
    <source>
        <dbReference type="EMBL" id="KOF15503.1"/>
    </source>
</evidence>
<dbReference type="SMART" id="SM00382">
    <property type="entry name" value="AAA"/>
    <property type="match status" value="1"/>
</dbReference>
<evidence type="ECO:0000256" key="1">
    <source>
        <dbReference type="ARBA" id="ARBA00022472"/>
    </source>
</evidence>
<dbReference type="SUPFAM" id="SSF52540">
    <property type="entry name" value="P-loop containing nucleoside triphosphate hydrolases"/>
    <property type="match status" value="1"/>
</dbReference>
<evidence type="ECO:0000256" key="4">
    <source>
        <dbReference type="ARBA" id="ARBA00022806"/>
    </source>
</evidence>
<comment type="caution">
    <text evidence="9">Lacks conserved residue(s) required for the propagation of feature annotation.</text>
</comment>
<dbReference type="PANTHER" id="PTHR46425">
    <property type="entry name" value="TRANSCRIPTION TERMINATION FACTOR RHO"/>
    <property type="match status" value="1"/>
</dbReference>
<comment type="subunit">
    <text evidence="9">Homohexamer. The homohexamer assembles into an open ring structure.</text>
</comment>
<dbReference type="FunFam" id="2.40.50.140:FF:000010">
    <property type="entry name" value="Transcription termination factor Rho"/>
    <property type="match status" value="1"/>
</dbReference>
<dbReference type="Pfam" id="PF00006">
    <property type="entry name" value="ATP-synt_ab"/>
    <property type="match status" value="1"/>
</dbReference>
<proteinExistence type="inferred from homology"/>
<evidence type="ECO:0000256" key="3">
    <source>
        <dbReference type="ARBA" id="ARBA00022801"/>
    </source>
</evidence>
<accession>A0A0L8BLP4</accession>
<dbReference type="Gene3D" id="1.10.720.10">
    <property type="match status" value="1"/>
</dbReference>
<dbReference type="Pfam" id="PF07498">
    <property type="entry name" value="Rho_N"/>
    <property type="match status" value="1"/>
</dbReference>
<keyword evidence="1 9" id="KW-0806">Transcription termination</keyword>
<comment type="similarity">
    <text evidence="9 11">Belongs to the Rho family.</text>
</comment>
<dbReference type="InterPro" id="IPR003593">
    <property type="entry name" value="AAA+_ATPase"/>
</dbReference>
<dbReference type="GO" id="GO:0004386">
    <property type="term" value="F:helicase activity"/>
    <property type="evidence" value="ECO:0007669"/>
    <property type="project" value="UniProtKB-UniRule"/>
</dbReference>
<dbReference type="PATRIC" id="fig|106592.7.peg.2509"/>
<feature type="binding site" evidence="9">
    <location>
        <position position="212"/>
    </location>
    <ligand>
        <name>ATP</name>
        <dbReference type="ChEBI" id="CHEBI:30616"/>
    </ligand>
</feature>
<feature type="binding site" evidence="9">
    <location>
        <begin position="181"/>
        <end position="186"/>
    </location>
    <ligand>
        <name>ATP</name>
        <dbReference type="ChEBI" id="CHEBI:30616"/>
    </ligand>
</feature>
<dbReference type="InterPro" id="IPR012340">
    <property type="entry name" value="NA-bd_OB-fold"/>
</dbReference>
<evidence type="ECO:0000259" key="12">
    <source>
        <dbReference type="PROSITE" id="PS51856"/>
    </source>
</evidence>
<dbReference type="Proteomes" id="UP000037425">
    <property type="component" value="Unassembled WGS sequence"/>
</dbReference>
<dbReference type="PROSITE" id="PS51856">
    <property type="entry name" value="RHO_RNA_BD"/>
    <property type="match status" value="1"/>
</dbReference>
<keyword evidence="4 9" id="KW-0347">Helicase</keyword>
<feature type="binding site" evidence="9">
    <location>
        <begin position="169"/>
        <end position="174"/>
    </location>
    <ligand>
        <name>ATP</name>
        <dbReference type="ChEBI" id="CHEBI:30616"/>
    </ligand>
</feature>
<evidence type="ECO:0000256" key="2">
    <source>
        <dbReference type="ARBA" id="ARBA00022741"/>
    </source>
</evidence>
<dbReference type="GO" id="GO:0016787">
    <property type="term" value="F:hydrolase activity"/>
    <property type="evidence" value="ECO:0007669"/>
    <property type="project" value="UniProtKB-KW"/>
</dbReference>
<dbReference type="InterPro" id="IPR027417">
    <property type="entry name" value="P-loop_NTPase"/>
</dbReference>
<dbReference type="Gene3D" id="3.40.50.300">
    <property type="entry name" value="P-loop containing nucleotide triphosphate hydrolases"/>
    <property type="match status" value="1"/>
</dbReference>
<dbReference type="InterPro" id="IPR011129">
    <property type="entry name" value="CSD"/>
</dbReference>
<dbReference type="InterPro" id="IPR004665">
    <property type="entry name" value="Term_rho"/>
</dbReference>
<dbReference type="GO" id="GO:0006353">
    <property type="term" value="P:DNA-templated transcription termination"/>
    <property type="evidence" value="ECO:0007669"/>
    <property type="project" value="UniProtKB-UniRule"/>
</dbReference>
<dbReference type="SUPFAM" id="SSF50249">
    <property type="entry name" value="Nucleic acid-binding proteins"/>
    <property type="match status" value="1"/>
</dbReference>
<evidence type="ECO:0000256" key="8">
    <source>
        <dbReference type="ARBA" id="ARBA00023163"/>
    </source>
</evidence>
<evidence type="ECO:0000313" key="14">
    <source>
        <dbReference type="Proteomes" id="UP000037425"/>
    </source>
</evidence>
<dbReference type="Pfam" id="PF07497">
    <property type="entry name" value="Rho_RNA_bind"/>
    <property type="match status" value="1"/>
</dbReference>
<keyword evidence="6 9" id="KW-0694">RNA-binding</keyword>
<dbReference type="InterPro" id="IPR036269">
    <property type="entry name" value="Rho_N_sf"/>
</dbReference>
<dbReference type="NCBIfam" id="NF006886">
    <property type="entry name" value="PRK09376.1"/>
    <property type="match status" value="1"/>
</dbReference>
<keyword evidence="2 9" id="KW-0547">Nucleotide-binding</keyword>
<name>A0A0L8BLP4_ENSAD</name>
<dbReference type="PANTHER" id="PTHR46425:SF1">
    <property type="entry name" value="TRANSCRIPTION TERMINATION FACTOR RHO"/>
    <property type="match status" value="1"/>
</dbReference>
<keyword evidence="7 9" id="KW-0805">Transcription regulation</keyword>
<dbReference type="GO" id="GO:0008186">
    <property type="term" value="F:ATP-dependent activity, acting on RNA"/>
    <property type="evidence" value="ECO:0007669"/>
    <property type="project" value="UniProtKB-UniRule"/>
</dbReference>
<evidence type="ECO:0000256" key="10">
    <source>
        <dbReference type="NCBIfam" id="TIGR00767"/>
    </source>
</evidence>
<reference evidence="14" key="1">
    <citation type="submission" date="2015-07" db="EMBL/GenBank/DDBJ databases">
        <title>Whole genome sequence of an Ensifer adhaerens strain isolated from a cave pool in the Wind Cave National Park.</title>
        <authorList>
            <person name="Eng W.W.H."/>
            <person name="Gan H.M."/>
            <person name="Barton H.A."/>
            <person name="Savka M.A."/>
        </authorList>
    </citation>
    <scope>NUCLEOTIDE SEQUENCE [LARGE SCALE GENOMIC DNA]</scope>
    <source>
        <strain evidence="14">SD006</strain>
    </source>
</reference>
<dbReference type="AlphaFoldDB" id="A0A0L8BLP4"/>
<dbReference type="SUPFAM" id="SSF68912">
    <property type="entry name" value="Rho N-terminal domain-like"/>
    <property type="match status" value="1"/>
</dbReference>
<comment type="caution">
    <text evidence="13">The sequence shown here is derived from an EMBL/GenBank/DDBJ whole genome shotgun (WGS) entry which is preliminary data.</text>
</comment>
<dbReference type="SMART" id="SM00357">
    <property type="entry name" value="CSP"/>
    <property type="match status" value="1"/>
</dbReference>
<dbReference type="FunFam" id="3.40.50.300:FF:000072">
    <property type="entry name" value="Transcription termination factor Rho"/>
    <property type="match status" value="1"/>
</dbReference>
<dbReference type="SMART" id="SM00959">
    <property type="entry name" value="Rho_N"/>
    <property type="match status" value="1"/>
</dbReference>
<dbReference type="CDD" id="cd04459">
    <property type="entry name" value="Rho_CSD"/>
    <property type="match status" value="1"/>
</dbReference>
<evidence type="ECO:0000256" key="7">
    <source>
        <dbReference type="ARBA" id="ARBA00023015"/>
    </source>
</evidence>
<protein>
    <recommendedName>
        <fullName evidence="9 10">Transcription termination factor Rho</fullName>
        <ecNumber evidence="9 10">3.6.4.-</ecNumber>
    </recommendedName>
    <alternativeName>
        <fullName evidence="9">ATP-dependent helicase Rho</fullName>
    </alternativeName>
</protein>
<organism evidence="13 14">
    <name type="scientific">Ensifer adhaerens</name>
    <name type="common">Sinorhizobium morelense</name>
    <dbReference type="NCBI Taxonomy" id="106592"/>
    <lineage>
        <taxon>Bacteria</taxon>
        <taxon>Pseudomonadati</taxon>
        <taxon>Pseudomonadota</taxon>
        <taxon>Alphaproteobacteria</taxon>
        <taxon>Hyphomicrobiales</taxon>
        <taxon>Rhizobiaceae</taxon>
        <taxon>Sinorhizobium/Ensifer group</taxon>
        <taxon>Ensifer</taxon>
    </lineage>
</organism>
<gene>
    <name evidence="9" type="primary">rho</name>
    <name evidence="13" type="ORF">AC244_23130</name>
</gene>
<evidence type="ECO:0000256" key="11">
    <source>
        <dbReference type="PROSITE-ProRule" id="PRU01203"/>
    </source>
</evidence>
<dbReference type="EC" id="3.6.4.-" evidence="9 10"/>